<evidence type="ECO:0000313" key="1">
    <source>
        <dbReference type="EMBL" id="CAF4780791.1"/>
    </source>
</evidence>
<name>A0A821N7G6_9BILA</name>
<accession>A0A821N7G6</accession>
<organism evidence="1 2">
    <name type="scientific">Rotaria magnacalcarata</name>
    <dbReference type="NCBI Taxonomy" id="392030"/>
    <lineage>
        <taxon>Eukaryota</taxon>
        <taxon>Metazoa</taxon>
        <taxon>Spiralia</taxon>
        <taxon>Gnathifera</taxon>
        <taxon>Rotifera</taxon>
        <taxon>Eurotatoria</taxon>
        <taxon>Bdelloidea</taxon>
        <taxon>Philodinida</taxon>
        <taxon>Philodinidae</taxon>
        <taxon>Rotaria</taxon>
    </lineage>
</organism>
<dbReference type="SUPFAM" id="SSF48726">
    <property type="entry name" value="Immunoglobulin"/>
    <property type="match status" value="1"/>
</dbReference>
<sequence length="56" mass="6178">VFLGQPLILQGHVLGNPRPAVVWQHPRGHTLVDDGVNIYTHYGDDGTIHLQVIILS</sequence>
<gene>
    <name evidence="1" type="ORF">OVN521_LOCUS51168</name>
</gene>
<dbReference type="AlphaFoldDB" id="A0A821N7G6"/>
<feature type="non-terminal residue" evidence="1">
    <location>
        <position position="1"/>
    </location>
</feature>
<protein>
    <submittedName>
        <fullName evidence="1">Uncharacterized protein</fullName>
    </submittedName>
</protein>
<dbReference type="InterPro" id="IPR036179">
    <property type="entry name" value="Ig-like_dom_sf"/>
</dbReference>
<dbReference type="EMBL" id="CAJOBG010121658">
    <property type="protein sequence ID" value="CAF4780791.1"/>
    <property type="molecule type" value="Genomic_DNA"/>
</dbReference>
<keyword evidence="2" id="KW-1185">Reference proteome</keyword>
<dbReference type="Proteomes" id="UP000663866">
    <property type="component" value="Unassembled WGS sequence"/>
</dbReference>
<evidence type="ECO:0000313" key="2">
    <source>
        <dbReference type="Proteomes" id="UP000663866"/>
    </source>
</evidence>
<comment type="caution">
    <text evidence="1">The sequence shown here is derived from an EMBL/GenBank/DDBJ whole genome shotgun (WGS) entry which is preliminary data.</text>
</comment>
<proteinExistence type="predicted"/>
<reference evidence="1" key="1">
    <citation type="submission" date="2021-02" db="EMBL/GenBank/DDBJ databases">
        <authorList>
            <person name="Nowell W R."/>
        </authorList>
    </citation>
    <scope>NUCLEOTIDE SEQUENCE</scope>
</reference>